<dbReference type="Gene3D" id="1.20.1280.50">
    <property type="match status" value="1"/>
</dbReference>
<sequence>MDSDPQLCHISSLPVELLAEIMRMSSDVVILPFGRFPWNVASVSRHWRSIALSHPQLWNAIFIQPSPNLFSLNADITRFIPVLELVLKRAGESRLTFTMPEQLPTPQYGEILAVFCIRAEFWLYACVSVDRHIVHVLDRVRGRLNSLEDASITSFLTKGMQCKALKEAPRLTSLSIFGLPETIQLPKDQILRVELMATSNHPYDLLRLFPRVQRIDIKDSSFCLPLDGSHITLPSLQFLALSSLDLGFTFSNLTLPALNTVKLME</sequence>
<dbReference type="InterPro" id="IPR036047">
    <property type="entry name" value="F-box-like_dom_sf"/>
</dbReference>
<dbReference type="SUPFAM" id="SSF81383">
    <property type="entry name" value="F-box domain"/>
    <property type="match status" value="1"/>
</dbReference>
<gene>
    <name evidence="1" type="ORF">HGRIS_000150</name>
</gene>
<evidence type="ECO:0008006" key="3">
    <source>
        <dbReference type="Google" id="ProtNLM"/>
    </source>
</evidence>
<evidence type="ECO:0000313" key="2">
    <source>
        <dbReference type="Proteomes" id="UP001556367"/>
    </source>
</evidence>
<organism evidence="1 2">
    <name type="scientific">Hohenbuehelia grisea</name>
    <dbReference type="NCBI Taxonomy" id="104357"/>
    <lineage>
        <taxon>Eukaryota</taxon>
        <taxon>Fungi</taxon>
        <taxon>Dikarya</taxon>
        <taxon>Basidiomycota</taxon>
        <taxon>Agaricomycotina</taxon>
        <taxon>Agaricomycetes</taxon>
        <taxon>Agaricomycetidae</taxon>
        <taxon>Agaricales</taxon>
        <taxon>Pleurotineae</taxon>
        <taxon>Pleurotaceae</taxon>
        <taxon>Hohenbuehelia</taxon>
    </lineage>
</organism>
<evidence type="ECO:0000313" key="1">
    <source>
        <dbReference type="EMBL" id="KAL0957973.1"/>
    </source>
</evidence>
<reference evidence="2" key="1">
    <citation type="submission" date="2024-06" db="EMBL/GenBank/DDBJ databases">
        <title>Multi-omics analyses provide insights into the biosynthesis of the anticancer antibiotic pleurotin in Hohenbuehelia grisea.</title>
        <authorList>
            <person name="Weaver J.A."/>
            <person name="Alberti F."/>
        </authorList>
    </citation>
    <scope>NUCLEOTIDE SEQUENCE [LARGE SCALE GENOMIC DNA]</scope>
    <source>
        <strain evidence="2">T-177</strain>
    </source>
</reference>
<comment type="caution">
    <text evidence="1">The sequence shown here is derived from an EMBL/GenBank/DDBJ whole genome shotgun (WGS) entry which is preliminary data.</text>
</comment>
<proteinExistence type="predicted"/>
<dbReference type="Proteomes" id="UP001556367">
    <property type="component" value="Unassembled WGS sequence"/>
</dbReference>
<keyword evidence="2" id="KW-1185">Reference proteome</keyword>
<accession>A0ABR3JS54</accession>
<name>A0ABR3JS54_9AGAR</name>
<protein>
    <recommendedName>
        <fullName evidence="3">F-box domain-containing protein</fullName>
    </recommendedName>
</protein>
<dbReference type="EMBL" id="JASNQZ010000004">
    <property type="protein sequence ID" value="KAL0957973.1"/>
    <property type="molecule type" value="Genomic_DNA"/>
</dbReference>